<evidence type="ECO:0000256" key="1">
    <source>
        <dbReference type="ARBA" id="ARBA00022737"/>
    </source>
</evidence>
<dbReference type="Gene3D" id="2.20.110.10">
    <property type="entry name" value="Histone H3 K4-specific methyltransferase SET7/9 N-terminal domain"/>
    <property type="match status" value="1"/>
</dbReference>
<dbReference type="PANTHER" id="PTHR23084:SF263">
    <property type="entry name" value="MORN REPEAT-CONTAINING PROTEIN 1"/>
    <property type="match status" value="1"/>
</dbReference>
<evidence type="ECO:0000256" key="2">
    <source>
        <dbReference type="SAM" id="SignalP"/>
    </source>
</evidence>
<dbReference type="Pfam" id="PF02493">
    <property type="entry name" value="MORN"/>
    <property type="match status" value="3"/>
</dbReference>
<gene>
    <name evidence="3" type="ORF">GCM10010969_39920</name>
</gene>
<dbReference type="SUPFAM" id="SSF82185">
    <property type="entry name" value="Histone H3 K4-specific methyltransferase SET7/9 N-terminal domain"/>
    <property type="match status" value="1"/>
</dbReference>
<dbReference type="PANTHER" id="PTHR23084">
    <property type="entry name" value="PHOSPHATIDYLINOSITOL-4-PHOSPHATE 5-KINASE RELATED"/>
    <property type="match status" value="1"/>
</dbReference>
<keyword evidence="4" id="KW-1185">Reference proteome</keyword>
<dbReference type="EMBL" id="BMLN01000019">
    <property type="protein sequence ID" value="GGO09469.1"/>
    <property type="molecule type" value="Genomic_DNA"/>
</dbReference>
<dbReference type="Proteomes" id="UP000606653">
    <property type="component" value="Unassembled WGS sequence"/>
</dbReference>
<dbReference type="RefSeq" id="WP_018978575.1">
    <property type="nucleotide sequence ID" value="NZ_BMLN01000019.1"/>
</dbReference>
<dbReference type="SMART" id="SM00698">
    <property type="entry name" value="MORN"/>
    <property type="match status" value="3"/>
</dbReference>
<evidence type="ECO:0000313" key="4">
    <source>
        <dbReference type="Proteomes" id="UP000606653"/>
    </source>
</evidence>
<dbReference type="InterPro" id="IPR003409">
    <property type="entry name" value="MORN"/>
</dbReference>
<organism evidence="3 4">
    <name type="scientific">Saccharibacillus kuerlensis</name>
    <dbReference type="NCBI Taxonomy" id="459527"/>
    <lineage>
        <taxon>Bacteria</taxon>
        <taxon>Bacillati</taxon>
        <taxon>Bacillota</taxon>
        <taxon>Bacilli</taxon>
        <taxon>Bacillales</taxon>
        <taxon>Paenibacillaceae</taxon>
        <taxon>Saccharibacillus</taxon>
    </lineage>
</organism>
<comment type="caution">
    <text evidence="3">The sequence shown here is derived from an EMBL/GenBank/DDBJ whole genome shotgun (WGS) entry which is preliminary data.</text>
</comment>
<protein>
    <recommendedName>
        <fullName evidence="5">MORN repeat-containing protein</fullName>
    </recommendedName>
</protein>
<reference evidence="4" key="1">
    <citation type="journal article" date="2019" name="Int. J. Syst. Evol. Microbiol.">
        <title>The Global Catalogue of Microorganisms (GCM) 10K type strain sequencing project: providing services to taxonomists for standard genome sequencing and annotation.</title>
        <authorList>
            <consortium name="The Broad Institute Genomics Platform"/>
            <consortium name="The Broad Institute Genome Sequencing Center for Infectious Disease"/>
            <person name="Wu L."/>
            <person name="Ma J."/>
        </authorList>
    </citation>
    <scope>NUCLEOTIDE SEQUENCE [LARGE SCALE GENOMIC DNA]</scope>
    <source>
        <strain evidence="4">CGMCC 1.6964</strain>
    </source>
</reference>
<feature type="signal peptide" evidence="2">
    <location>
        <begin position="1"/>
        <end position="21"/>
    </location>
</feature>
<keyword evidence="1" id="KW-0677">Repeat</keyword>
<feature type="chain" id="PRO_5045595528" description="MORN repeat-containing protein" evidence="2">
    <location>
        <begin position="22"/>
        <end position="244"/>
    </location>
</feature>
<proteinExistence type="predicted"/>
<sequence length="244" mass="26994">MKKRSVLLLALAIGLPFGGVASYTDSPVHAAESKQALSLAGGATYYGQVKNGLPDGRGTIKWPGGKTYSGSFVNGKRSGTGKYINDYLDNRSKYRIKQVYTGSWSNDRMNGAGTWTEKRSQSNGHVVSNEIQTGTFKNNTLASGYDVLHAEADPEYSFTYRTDGMNFNILGHNKNLVSLWKQGSLFNVTYQKGAVSRNYSIFPEDSAKLERERQSSLKYLQSITGQVTPHLKKFEQLSKQVPLK</sequence>
<evidence type="ECO:0000313" key="3">
    <source>
        <dbReference type="EMBL" id="GGO09469.1"/>
    </source>
</evidence>
<keyword evidence="2" id="KW-0732">Signal</keyword>
<name>A0ABQ2LDN7_9BACL</name>
<accession>A0ABQ2LDN7</accession>
<evidence type="ECO:0008006" key="5">
    <source>
        <dbReference type="Google" id="ProtNLM"/>
    </source>
</evidence>